<name>A0AA88YD09_PINIB</name>
<dbReference type="PROSITE" id="PS50871">
    <property type="entry name" value="C1Q"/>
    <property type="match status" value="1"/>
</dbReference>
<accession>A0AA88YD09</accession>
<dbReference type="InterPro" id="IPR001073">
    <property type="entry name" value="C1q_dom"/>
</dbReference>
<dbReference type="Proteomes" id="UP001186944">
    <property type="component" value="Unassembled WGS sequence"/>
</dbReference>
<comment type="caution">
    <text evidence="5">The sequence shown here is derived from an EMBL/GenBank/DDBJ whole genome shotgun (WGS) entry which is preliminary data.</text>
</comment>
<dbReference type="PANTHER" id="PTHR22923">
    <property type="entry name" value="CEREBELLIN-RELATED"/>
    <property type="match status" value="1"/>
</dbReference>
<proteinExistence type="predicted"/>
<dbReference type="GO" id="GO:0005576">
    <property type="term" value="C:extracellular region"/>
    <property type="evidence" value="ECO:0007669"/>
    <property type="project" value="UniProtKB-SubCell"/>
</dbReference>
<keyword evidence="2" id="KW-0964">Secreted</keyword>
<dbReference type="Gene3D" id="2.60.120.40">
    <property type="match status" value="1"/>
</dbReference>
<sequence length="133" mass="14858">GSWHNRMQVAFSAYISGSRSLTANKKIVFDKTRTNIGNAYSTSNGIFTAPVDGMYAFHWTMTVHKSYHSIIRIQVNGSNKAEMFAYANAYPNHYSPSQSYVTELKKGDQVTLYNSGSTGYAYGAYSTFTGYRL</sequence>
<evidence type="ECO:0000256" key="2">
    <source>
        <dbReference type="ARBA" id="ARBA00022525"/>
    </source>
</evidence>
<feature type="domain" description="C1q" evidence="4">
    <location>
        <begin position="4"/>
        <end position="133"/>
    </location>
</feature>
<dbReference type="EMBL" id="VSWD01000007">
    <property type="protein sequence ID" value="KAK3099009.1"/>
    <property type="molecule type" value="Genomic_DNA"/>
</dbReference>
<dbReference type="SMART" id="SM00110">
    <property type="entry name" value="C1Q"/>
    <property type="match status" value="1"/>
</dbReference>
<organism evidence="5 6">
    <name type="scientific">Pinctada imbricata</name>
    <name type="common">Atlantic pearl-oyster</name>
    <name type="synonym">Pinctada martensii</name>
    <dbReference type="NCBI Taxonomy" id="66713"/>
    <lineage>
        <taxon>Eukaryota</taxon>
        <taxon>Metazoa</taxon>
        <taxon>Spiralia</taxon>
        <taxon>Lophotrochozoa</taxon>
        <taxon>Mollusca</taxon>
        <taxon>Bivalvia</taxon>
        <taxon>Autobranchia</taxon>
        <taxon>Pteriomorphia</taxon>
        <taxon>Pterioida</taxon>
        <taxon>Pterioidea</taxon>
        <taxon>Pteriidae</taxon>
        <taxon>Pinctada</taxon>
    </lineage>
</organism>
<dbReference type="AlphaFoldDB" id="A0AA88YD09"/>
<comment type="subcellular location">
    <subcellularLocation>
        <location evidence="1">Secreted</location>
    </subcellularLocation>
</comment>
<dbReference type="Pfam" id="PF00386">
    <property type="entry name" value="C1q"/>
    <property type="match status" value="1"/>
</dbReference>
<evidence type="ECO:0000256" key="1">
    <source>
        <dbReference type="ARBA" id="ARBA00004613"/>
    </source>
</evidence>
<dbReference type="PRINTS" id="PR00007">
    <property type="entry name" value="COMPLEMNTC1Q"/>
</dbReference>
<reference evidence="5" key="1">
    <citation type="submission" date="2019-08" db="EMBL/GenBank/DDBJ databases">
        <title>The improved chromosome-level genome for the pearl oyster Pinctada fucata martensii using PacBio sequencing and Hi-C.</title>
        <authorList>
            <person name="Zheng Z."/>
        </authorList>
    </citation>
    <scope>NUCLEOTIDE SEQUENCE</scope>
    <source>
        <strain evidence="5">ZZ-2019</strain>
        <tissue evidence="5">Adductor muscle</tissue>
    </source>
</reference>
<feature type="non-terminal residue" evidence="5">
    <location>
        <position position="1"/>
    </location>
</feature>
<dbReference type="InterPro" id="IPR050822">
    <property type="entry name" value="Cerebellin_Synaptic_Org"/>
</dbReference>
<protein>
    <recommendedName>
        <fullName evidence="4">C1q domain-containing protein</fullName>
    </recommendedName>
</protein>
<evidence type="ECO:0000313" key="6">
    <source>
        <dbReference type="Proteomes" id="UP001186944"/>
    </source>
</evidence>
<dbReference type="InterPro" id="IPR008983">
    <property type="entry name" value="Tumour_necrosis_fac-like_dom"/>
</dbReference>
<keyword evidence="6" id="KW-1185">Reference proteome</keyword>
<evidence type="ECO:0000259" key="4">
    <source>
        <dbReference type="PROSITE" id="PS50871"/>
    </source>
</evidence>
<dbReference type="SUPFAM" id="SSF49842">
    <property type="entry name" value="TNF-like"/>
    <property type="match status" value="1"/>
</dbReference>
<dbReference type="PANTHER" id="PTHR22923:SF116">
    <property type="entry name" value="C1Q DOMAIN-CONTAINING PROTEIN"/>
    <property type="match status" value="1"/>
</dbReference>
<evidence type="ECO:0000256" key="3">
    <source>
        <dbReference type="ARBA" id="ARBA00022729"/>
    </source>
</evidence>
<keyword evidence="3" id="KW-0732">Signal</keyword>
<gene>
    <name evidence="5" type="ORF">FSP39_025225</name>
</gene>
<evidence type="ECO:0000313" key="5">
    <source>
        <dbReference type="EMBL" id="KAK3099009.1"/>
    </source>
</evidence>